<dbReference type="PANTHER" id="PTHR22934:SF25">
    <property type="entry name" value="DEVELOPMENTAL REGULATORY PROTEIN WETA"/>
    <property type="match status" value="1"/>
</dbReference>
<evidence type="ECO:0000256" key="1">
    <source>
        <dbReference type="ARBA" id="ARBA00008881"/>
    </source>
</evidence>
<evidence type="ECO:0000256" key="6">
    <source>
        <dbReference type="ARBA" id="ARBA00023163"/>
    </source>
</evidence>
<dbReference type="Proteomes" id="UP001392437">
    <property type="component" value="Unassembled WGS sequence"/>
</dbReference>
<feature type="compositionally biased region" description="Basic residues" evidence="8">
    <location>
        <begin position="508"/>
        <end position="523"/>
    </location>
</feature>
<feature type="compositionally biased region" description="Polar residues" evidence="8">
    <location>
        <begin position="102"/>
        <end position="112"/>
    </location>
</feature>
<keyword evidence="5" id="KW-0010">Activator</keyword>
<dbReference type="EMBL" id="JAQQWP010000006">
    <property type="protein sequence ID" value="KAK8114963.1"/>
    <property type="molecule type" value="Genomic_DNA"/>
</dbReference>
<evidence type="ECO:0000256" key="5">
    <source>
        <dbReference type="ARBA" id="ARBA00023159"/>
    </source>
</evidence>
<dbReference type="PANTHER" id="PTHR22934">
    <property type="entry name" value="PROTEIN ESC1/WETA-RELATED"/>
    <property type="match status" value="1"/>
</dbReference>
<sequence>MAFTATQLQVDKDQGSFWQSNEGELGVANDHFFDQFVTFEAGEPTTNFDCEFLEDPPSPSLLLDSLDDCLTNSSNDQCSSSGGTSSEESTVNKITAAAAGQISSAQPNNHSGSGVPATIGSGEPMIGGDSISDSELLRLEGINLRSSPARALATAPSSPSLLPASSLSPRKRDHLFDSIYATYRKVARRPKPQLMHPENDMFDVNGDEVDIFRELQGPRNSEALQLEATFEPIDSNGLPLSPPLTGKIPPPSYQSKSKSGFVSGPLEDPFTDDLMISPTTIHQVDGQHTPLHTPVISDDFFCLDTPLNVDHLQTSSRLPKQRSTSSAEWPTEASISDNSQLWSAGSYIPDSGDLQSTEWWESTPTTGNVAPNQTPSQNKARNDSINLVMHNQQAELPYEYSDLSGLMIHMPQPRQPQAAVLTAHIPDQISTPHRSHQHQYYHRNTDHGHHHRRPVPRAPSSGTRHRQHLPAHGGYMTSPRKPYTLHHSHSRPILSHREQSTSPTPTGSRHRSSSMSVRKQRSWSRREPRTPNPHQHHSFSASSGGCSTPTSMTATTPTTISFGGGGGGVDFVNFTPSDKNVLMTGVAPSGSSKTKARREKEAVERRRKLSEAAVKAVQAAGGNLDRLLAEGFTL</sequence>
<accession>A0AAW0QX47</accession>
<evidence type="ECO:0000256" key="8">
    <source>
        <dbReference type="SAM" id="MobiDB-lite"/>
    </source>
</evidence>
<proteinExistence type="inferred from homology"/>
<dbReference type="GO" id="GO:0030435">
    <property type="term" value="P:sporulation resulting in formation of a cellular spore"/>
    <property type="evidence" value="ECO:0007669"/>
    <property type="project" value="UniProtKB-KW"/>
</dbReference>
<feature type="region of interest" description="Disordered" evidence="8">
    <location>
        <begin position="102"/>
        <end position="126"/>
    </location>
</feature>
<feature type="region of interest" description="Disordered" evidence="8">
    <location>
        <begin position="430"/>
        <end position="552"/>
    </location>
</feature>
<evidence type="ECO:0000256" key="7">
    <source>
        <dbReference type="ARBA" id="ARBA00023321"/>
    </source>
</evidence>
<comment type="similarity">
    <text evidence="1">Belongs to the wetA family.</text>
</comment>
<evidence type="ECO:0000256" key="4">
    <source>
        <dbReference type="ARBA" id="ARBA00023015"/>
    </source>
</evidence>
<evidence type="ECO:0000313" key="10">
    <source>
        <dbReference type="Proteomes" id="UP001392437"/>
    </source>
</evidence>
<keyword evidence="6" id="KW-0804">Transcription</keyword>
<protein>
    <recommendedName>
        <fullName evidence="2">Developmental regulatory protein wetA</fullName>
    </recommendedName>
</protein>
<dbReference type="AlphaFoldDB" id="A0AAW0QX47"/>
<evidence type="ECO:0000313" key="9">
    <source>
        <dbReference type="EMBL" id="KAK8114963.1"/>
    </source>
</evidence>
<evidence type="ECO:0000256" key="2">
    <source>
        <dbReference type="ARBA" id="ARBA00015342"/>
    </source>
</evidence>
<keyword evidence="3" id="KW-0749">Sporulation</keyword>
<feature type="region of interest" description="Disordered" evidence="8">
    <location>
        <begin position="314"/>
        <end position="336"/>
    </location>
</feature>
<comment type="caution">
    <text evidence="9">The sequence shown here is derived from an EMBL/GenBank/DDBJ whole genome shotgun (WGS) entry which is preliminary data.</text>
</comment>
<keyword evidence="7" id="KW-0183">Conidiation</keyword>
<evidence type="ECO:0000256" key="3">
    <source>
        <dbReference type="ARBA" id="ARBA00022969"/>
    </source>
</evidence>
<keyword evidence="10" id="KW-1185">Reference proteome</keyword>
<dbReference type="InterPro" id="IPR040112">
    <property type="entry name" value="WetA"/>
</dbReference>
<dbReference type="GO" id="GO:0048315">
    <property type="term" value="P:conidium formation"/>
    <property type="evidence" value="ECO:0007669"/>
    <property type="project" value="UniProtKB-KW"/>
</dbReference>
<gene>
    <name evidence="9" type="ORF">PG999_007032</name>
</gene>
<keyword evidence="4" id="KW-0805">Transcription regulation</keyword>
<organism evidence="9 10">
    <name type="scientific">Apiospora kogelbergensis</name>
    <dbReference type="NCBI Taxonomy" id="1337665"/>
    <lineage>
        <taxon>Eukaryota</taxon>
        <taxon>Fungi</taxon>
        <taxon>Dikarya</taxon>
        <taxon>Ascomycota</taxon>
        <taxon>Pezizomycotina</taxon>
        <taxon>Sordariomycetes</taxon>
        <taxon>Xylariomycetidae</taxon>
        <taxon>Amphisphaeriales</taxon>
        <taxon>Apiosporaceae</taxon>
        <taxon>Apiospora</taxon>
    </lineage>
</organism>
<name>A0AAW0QX47_9PEZI</name>
<reference evidence="9 10" key="1">
    <citation type="submission" date="2023-01" db="EMBL/GenBank/DDBJ databases">
        <title>Analysis of 21 Apiospora genomes using comparative genomics revels a genus with tremendous synthesis potential of carbohydrate active enzymes and secondary metabolites.</title>
        <authorList>
            <person name="Sorensen T."/>
        </authorList>
    </citation>
    <scope>NUCLEOTIDE SEQUENCE [LARGE SCALE GENOMIC DNA]</scope>
    <source>
        <strain evidence="9 10">CBS 117206</strain>
    </source>
</reference>